<organism evidence="2 3">
    <name type="scientific">Tritrichomonas musculus</name>
    <dbReference type="NCBI Taxonomy" id="1915356"/>
    <lineage>
        <taxon>Eukaryota</taxon>
        <taxon>Metamonada</taxon>
        <taxon>Parabasalia</taxon>
        <taxon>Tritrichomonadida</taxon>
        <taxon>Tritrichomonadidae</taxon>
        <taxon>Tritrichomonas</taxon>
    </lineage>
</organism>
<evidence type="ECO:0000259" key="1">
    <source>
        <dbReference type="PROSITE" id="PS50011"/>
    </source>
</evidence>
<dbReference type="SUPFAM" id="SSF53300">
    <property type="entry name" value="vWA-like"/>
    <property type="match status" value="1"/>
</dbReference>
<dbReference type="Pfam" id="PF08238">
    <property type="entry name" value="Sel1"/>
    <property type="match status" value="3"/>
</dbReference>
<dbReference type="PANTHER" id="PTHR23257">
    <property type="entry name" value="SERINE-THREONINE PROTEIN KINASE"/>
    <property type="match status" value="1"/>
</dbReference>
<name>A0ABR2KVT9_9EUKA</name>
<comment type="caution">
    <text evidence="2">The sequence shown here is derived from an EMBL/GenBank/DDBJ whole genome shotgun (WGS) entry which is preliminary data.</text>
</comment>
<dbReference type="PROSITE" id="PS50011">
    <property type="entry name" value="PROTEIN_KINASE_DOM"/>
    <property type="match status" value="1"/>
</dbReference>
<keyword evidence="3" id="KW-1185">Reference proteome</keyword>
<dbReference type="SMART" id="SM00671">
    <property type="entry name" value="SEL1"/>
    <property type="match status" value="2"/>
</dbReference>
<evidence type="ECO:0000313" key="2">
    <source>
        <dbReference type="EMBL" id="KAK8895215.1"/>
    </source>
</evidence>
<dbReference type="EMBL" id="JAPFFF010000003">
    <property type="protein sequence ID" value="KAK8895215.1"/>
    <property type="molecule type" value="Genomic_DNA"/>
</dbReference>
<dbReference type="Gene3D" id="3.40.50.410">
    <property type="entry name" value="von Willebrand factor, type A domain"/>
    <property type="match status" value="1"/>
</dbReference>
<dbReference type="InterPro" id="IPR006597">
    <property type="entry name" value="Sel1-like"/>
</dbReference>
<gene>
    <name evidence="2" type="ORF">M9Y10_023657</name>
</gene>
<sequence length="622" mass="71394">MDESLYPAIADFGLAKLINSNDPSQSLEISQSTESLKGTPPYIPPEIWDGDEYTNAVDVYALGMIIYELFSNGPPPFENEKYFKICQKVLKGERPPVGPEIPESYQKLIQDCWSQDPSSRPTFDDIIKRLKADPGFVSEEVSAVDYLNDIEYVKSHSLICPFEDFIKLDEDIQNAVVQTENEPDLLYYVGEQFLNGTDNFPQNTDLAILYLSNASNKGNIGALKCYCKMLIKVDAIERDIDLAKKYLKPLLSEKDDSIYLLYGYAMIKKPNYKVARKCFLLAIEKGNAEAMYQYGKMLYKGEGIDRDEKVAIEYFEKAKLKGYQKVDTFLDKQNKEESNKNVQNLIDIIFMVDGTFSMNHFINSLTSELGRITQKCHSNHHNDDIMYGAVIYRDTAVSRLLKKQNIEKVDCFDLTSNIKEVVTFFSKSRLYGGGGGPEDWASWFSCLLNKISWRKRLPGHGRHFTAKKRFYRQVVKIPVISKKNTERQNACIYSTKIQDRQDRVFYILVNLAAKKNLIFFCMNGSEKAMGCFQMTRDLFRKKGGKKHLIMNQFNCSFYIDDEGNENEIDMDDLKAKIRELSINAVDIAIKANSSNEDDNDNDTDNDNDEFEVNCRENLSRRN</sequence>
<dbReference type="InterPro" id="IPR050167">
    <property type="entry name" value="Ser_Thr_protein_kinase"/>
</dbReference>
<dbReference type="Proteomes" id="UP001470230">
    <property type="component" value="Unassembled WGS sequence"/>
</dbReference>
<protein>
    <recommendedName>
        <fullName evidence="1">Protein kinase domain-containing protein</fullName>
    </recommendedName>
</protein>
<dbReference type="InterPro" id="IPR000719">
    <property type="entry name" value="Prot_kinase_dom"/>
</dbReference>
<dbReference type="SUPFAM" id="SSF56112">
    <property type="entry name" value="Protein kinase-like (PK-like)"/>
    <property type="match status" value="1"/>
</dbReference>
<dbReference type="InterPro" id="IPR036465">
    <property type="entry name" value="vWFA_dom_sf"/>
</dbReference>
<dbReference type="Pfam" id="PF07714">
    <property type="entry name" value="PK_Tyr_Ser-Thr"/>
    <property type="match status" value="1"/>
</dbReference>
<reference evidence="2 3" key="1">
    <citation type="submission" date="2024-04" db="EMBL/GenBank/DDBJ databases">
        <title>Tritrichomonas musculus Genome.</title>
        <authorList>
            <person name="Alves-Ferreira E."/>
            <person name="Grigg M."/>
            <person name="Lorenzi H."/>
            <person name="Galac M."/>
        </authorList>
    </citation>
    <scope>NUCLEOTIDE SEQUENCE [LARGE SCALE GENOMIC DNA]</scope>
    <source>
        <strain evidence="2 3">EAF2021</strain>
    </source>
</reference>
<dbReference type="InterPro" id="IPR011990">
    <property type="entry name" value="TPR-like_helical_dom_sf"/>
</dbReference>
<accession>A0ABR2KVT9</accession>
<proteinExistence type="predicted"/>
<evidence type="ECO:0000313" key="3">
    <source>
        <dbReference type="Proteomes" id="UP001470230"/>
    </source>
</evidence>
<dbReference type="Gene3D" id="1.25.40.10">
    <property type="entry name" value="Tetratricopeptide repeat domain"/>
    <property type="match status" value="1"/>
</dbReference>
<dbReference type="InterPro" id="IPR001245">
    <property type="entry name" value="Ser-Thr/Tyr_kinase_cat_dom"/>
</dbReference>
<dbReference type="InterPro" id="IPR011009">
    <property type="entry name" value="Kinase-like_dom_sf"/>
</dbReference>
<dbReference type="PANTHER" id="PTHR23257:SF974">
    <property type="entry name" value="RECEPTOR-INTERACTING SERINE_THREONINE-PROTEIN KINASE 3"/>
    <property type="match status" value="1"/>
</dbReference>
<feature type="domain" description="Protein kinase" evidence="1">
    <location>
        <begin position="1"/>
        <end position="136"/>
    </location>
</feature>
<dbReference type="SUPFAM" id="SSF81901">
    <property type="entry name" value="HCP-like"/>
    <property type="match status" value="1"/>
</dbReference>
<dbReference type="Gene3D" id="1.10.510.10">
    <property type="entry name" value="Transferase(Phosphotransferase) domain 1"/>
    <property type="match status" value="1"/>
</dbReference>